<dbReference type="EMBL" id="BMOK01000002">
    <property type="protein sequence ID" value="GGL46245.1"/>
    <property type="molecule type" value="Genomic_DNA"/>
</dbReference>
<proteinExistence type="predicted"/>
<dbReference type="GO" id="GO:0016020">
    <property type="term" value="C:membrane"/>
    <property type="evidence" value="ECO:0007669"/>
    <property type="project" value="UniProtKB-SubCell"/>
</dbReference>
<comment type="subcellular location">
    <subcellularLocation>
        <location evidence="1">Membrane</location>
        <topology evidence="1">Multi-pass membrane protein</topology>
    </subcellularLocation>
</comment>
<comment type="caution">
    <text evidence="7">The sequence shown here is derived from an EMBL/GenBank/DDBJ whole genome shotgun (WGS) entry which is preliminary data.</text>
</comment>
<feature type="transmembrane region" description="Helical" evidence="5">
    <location>
        <begin position="804"/>
        <end position="824"/>
    </location>
</feature>
<evidence type="ECO:0000256" key="3">
    <source>
        <dbReference type="ARBA" id="ARBA00022989"/>
    </source>
</evidence>
<dbReference type="Gene3D" id="3.40.1710.10">
    <property type="entry name" value="abc type-2 transporter like domain"/>
    <property type="match status" value="1"/>
</dbReference>
<dbReference type="RefSeq" id="WP_188801772.1">
    <property type="nucleotide sequence ID" value="NZ_BMOK01000002.1"/>
</dbReference>
<evidence type="ECO:0000256" key="2">
    <source>
        <dbReference type="ARBA" id="ARBA00022692"/>
    </source>
</evidence>
<dbReference type="InterPro" id="IPR017500">
    <property type="entry name" value="Phage_infect_YhgE_N"/>
</dbReference>
<evidence type="ECO:0000259" key="6">
    <source>
        <dbReference type="Pfam" id="PF12698"/>
    </source>
</evidence>
<keyword evidence="3 5" id="KW-1133">Transmembrane helix</keyword>
<dbReference type="NCBIfam" id="TIGR03062">
    <property type="entry name" value="pip_yhgE_Cterm"/>
    <property type="match status" value="1"/>
</dbReference>
<dbReference type="AlphaFoldDB" id="A0A917S068"/>
<gene>
    <name evidence="7" type="ORF">GCM10007968_07900</name>
</gene>
<dbReference type="Proteomes" id="UP000654670">
    <property type="component" value="Unassembled WGS sequence"/>
</dbReference>
<dbReference type="InterPro" id="IPR013525">
    <property type="entry name" value="ABC2_TM"/>
</dbReference>
<dbReference type="PANTHER" id="PTHR43077:SF5">
    <property type="entry name" value="PHAGE INFECTION PROTEIN"/>
    <property type="match status" value="1"/>
</dbReference>
<keyword evidence="2 5" id="KW-0812">Transmembrane</keyword>
<dbReference type="NCBIfam" id="TIGR03057">
    <property type="entry name" value="xxxLxxG_by_4"/>
    <property type="match status" value="4"/>
</dbReference>
<dbReference type="Pfam" id="PF12698">
    <property type="entry name" value="ABC2_membrane_3"/>
    <property type="match status" value="1"/>
</dbReference>
<feature type="transmembrane region" description="Helical" evidence="5">
    <location>
        <begin position="718"/>
        <end position="739"/>
    </location>
</feature>
<keyword evidence="8" id="KW-1185">Reference proteome</keyword>
<evidence type="ECO:0000313" key="8">
    <source>
        <dbReference type="Proteomes" id="UP000654670"/>
    </source>
</evidence>
<evidence type="ECO:0000256" key="4">
    <source>
        <dbReference type="ARBA" id="ARBA00023136"/>
    </source>
</evidence>
<evidence type="ECO:0000256" key="5">
    <source>
        <dbReference type="SAM" id="Phobius"/>
    </source>
</evidence>
<feature type="transmembrane region" description="Helical" evidence="5">
    <location>
        <begin position="21"/>
        <end position="43"/>
    </location>
</feature>
<reference evidence="7" key="2">
    <citation type="submission" date="2020-09" db="EMBL/GenBank/DDBJ databases">
        <authorList>
            <person name="Sun Q."/>
            <person name="Ohkuma M."/>
        </authorList>
    </citation>
    <scope>NUCLEOTIDE SEQUENCE</scope>
    <source>
        <strain evidence="7">JCM 15325</strain>
    </source>
</reference>
<keyword evidence="4 5" id="KW-0472">Membrane</keyword>
<dbReference type="PANTHER" id="PTHR43077">
    <property type="entry name" value="TRANSPORT PERMEASE YVFS-RELATED"/>
    <property type="match status" value="1"/>
</dbReference>
<evidence type="ECO:0000313" key="7">
    <source>
        <dbReference type="EMBL" id="GGL46245.1"/>
    </source>
</evidence>
<feature type="domain" description="ABC-2 type transporter transmembrane" evidence="6">
    <location>
        <begin position="23"/>
        <end position="165"/>
    </location>
</feature>
<feature type="transmembrane region" description="Helical" evidence="5">
    <location>
        <begin position="646"/>
        <end position="666"/>
    </location>
</feature>
<sequence>MNVFHLIWEEGKAIVSKPKNIIFMLAVMCIPLLYAGMFLYAFWNAYGMTGHLPVAVVNQDQGTTIDGKRLNAGNDLVAGLKKNNNFDWQFVSDQKANDGFNNNRYFMVVRIPENFSKNAMTLTDQVVKPANLYYKVNADYNFVASKMAGTGLTELKSGVSAQITKLYAQSMYFQLDKLSHGLSDAAKGSKNLAKGSSQEVDALNQLKNGFKHLMDGVNQFTDGSGKLASGASDLNNGAKALNAGVQQYTGAVSSQIAPGATQLSSGLNQLNNGIRQQNLGTNISSLNSGMQEFYSMIQGLPEQINGSINPAAIGEAAKQQVVNSQTAIENNAVAQAGDLKGQSETAANGIVAGITQSVTQSQGSISQSLNSSLPTNLEPLLVAAIQKANPTLTPVQANALAQGILADPQTKSQLNQLSAGVAGQTVSTINSAISSSTPTIAGSLQSSAENTIGQTAFATAQQVAQETAANTASQIKGGIAVSLQQKDPKTGQTLESAAGQLAGGTAQLAGSNGIPFIISSINQAAQGAQTLNGGLNQLNSNSAGLASGASTLAGSTGTLANGAKSLASGAGQLAGGTAQLQSGTGKLSAGAQKISDGNAKLSGSLAGAHQQLAGTPTNNAHAVKFSQPVTAIDGTHQSVSTFGSGFAPYFISLGLFIGALLLTIVYDLGRPAGLSTNGAAIALSKFFITVIMGIGNSLLVDFAVLKGLGLSVSAPWTFVGFTMLASVTFMAIIVFLAGTFDNIGRFIALIMLILQLVTCGGAYAVQLIPSLIQPVGQVLPMTYSVAGFRNIIDGHQQAMLAQNALVLTGFLALALVLSMISFTIKFHLNNRAPKPAVPHQDVTAES</sequence>
<accession>A0A917S068</accession>
<dbReference type="InterPro" id="IPR051328">
    <property type="entry name" value="T7SS_ABC-Transporter"/>
</dbReference>
<dbReference type="InterPro" id="IPR017501">
    <property type="entry name" value="Phage_infect_YhgE_C"/>
</dbReference>
<protein>
    <submittedName>
        <fullName evidence="7">Membrane protein</fullName>
    </submittedName>
</protein>
<dbReference type="NCBIfam" id="TIGR03061">
    <property type="entry name" value="pip_yhgE_Nterm"/>
    <property type="match status" value="1"/>
</dbReference>
<dbReference type="Gene3D" id="1.10.287.950">
    <property type="entry name" value="Methyl-accepting chemotaxis protein"/>
    <property type="match status" value="1"/>
</dbReference>
<feature type="transmembrane region" description="Helical" evidence="5">
    <location>
        <begin position="678"/>
        <end position="698"/>
    </location>
</feature>
<dbReference type="InterPro" id="IPR023908">
    <property type="entry name" value="xxxLxxG_rpt"/>
</dbReference>
<organism evidence="7 8">
    <name type="scientific">Sporolactobacillus putidus</name>
    <dbReference type="NCBI Taxonomy" id="492735"/>
    <lineage>
        <taxon>Bacteria</taxon>
        <taxon>Bacillati</taxon>
        <taxon>Bacillota</taxon>
        <taxon>Bacilli</taxon>
        <taxon>Bacillales</taxon>
        <taxon>Sporolactobacillaceae</taxon>
        <taxon>Sporolactobacillus</taxon>
    </lineage>
</organism>
<name>A0A917S068_9BACL</name>
<evidence type="ECO:0000256" key="1">
    <source>
        <dbReference type="ARBA" id="ARBA00004141"/>
    </source>
</evidence>
<reference evidence="7" key="1">
    <citation type="journal article" date="2014" name="Int. J. Syst. Evol. Microbiol.">
        <title>Complete genome sequence of Corynebacterium casei LMG S-19264T (=DSM 44701T), isolated from a smear-ripened cheese.</title>
        <authorList>
            <consortium name="US DOE Joint Genome Institute (JGI-PGF)"/>
            <person name="Walter F."/>
            <person name="Albersmeier A."/>
            <person name="Kalinowski J."/>
            <person name="Ruckert C."/>
        </authorList>
    </citation>
    <scope>NUCLEOTIDE SEQUENCE</scope>
    <source>
        <strain evidence="7">JCM 15325</strain>
    </source>
</reference>
<feature type="transmembrane region" description="Helical" evidence="5">
    <location>
        <begin position="746"/>
        <end position="765"/>
    </location>
</feature>